<dbReference type="AlphaFoldDB" id="A0A2Z5FZK9"/>
<reference evidence="3 4" key="1">
    <citation type="journal article" date="2018" name="Front. Microbiol.">
        <title>Hydrolytic Capabilities as a Key to Environmental Success: Chitinolytic and Cellulolytic Acidobacteria From Acidic Sub-arctic Soils and Boreal Peatlands.</title>
        <authorList>
            <person name="Belova S.E."/>
            <person name="Ravin N.V."/>
            <person name="Pankratov T.A."/>
            <person name="Rakitin A.L."/>
            <person name="Ivanova A.A."/>
            <person name="Beletsky A.V."/>
            <person name="Mardanov A.V."/>
            <person name="Sinninghe Damste J.S."/>
            <person name="Dedysh S.N."/>
        </authorList>
    </citation>
    <scope>NUCLEOTIDE SEQUENCE [LARGE SCALE GENOMIC DNA]</scope>
    <source>
        <strain evidence="3 4">SBC82</strain>
    </source>
</reference>
<feature type="compositionally biased region" description="Basic and acidic residues" evidence="1">
    <location>
        <begin position="396"/>
        <end position="415"/>
    </location>
</feature>
<evidence type="ECO:0000256" key="2">
    <source>
        <dbReference type="SAM" id="Phobius"/>
    </source>
</evidence>
<evidence type="ECO:0000313" key="4">
    <source>
        <dbReference type="Proteomes" id="UP000253606"/>
    </source>
</evidence>
<accession>A0A2Z5FZK9</accession>
<feature type="compositionally biased region" description="Low complexity" evidence="1">
    <location>
        <begin position="199"/>
        <end position="216"/>
    </location>
</feature>
<dbReference type="KEGG" id="abas:ACPOL_2484"/>
<protein>
    <submittedName>
        <fullName evidence="3">Uncharacterized protein</fullName>
    </submittedName>
</protein>
<dbReference type="Proteomes" id="UP000253606">
    <property type="component" value="Chromosome"/>
</dbReference>
<feature type="region of interest" description="Disordered" evidence="1">
    <location>
        <begin position="187"/>
        <end position="216"/>
    </location>
</feature>
<feature type="compositionally biased region" description="Polar residues" evidence="1">
    <location>
        <begin position="373"/>
        <end position="388"/>
    </location>
</feature>
<feature type="region of interest" description="Disordered" evidence="1">
    <location>
        <begin position="373"/>
        <end position="436"/>
    </location>
</feature>
<gene>
    <name evidence="3" type="ORF">ACPOL_2484</name>
</gene>
<name>A0A2Z5FZK9_9BACT</name>
<keyword evidence="2" id="KW-0812">Transmembrane</keyword>
<keyword evidence="2" id="KW-0472">Membrane</keyword>
<organism evidence="3 4">
    <name type="scientific">Acidisarcina polymorpha</name>
    <dbReference type="NCBI Taxonomy" id="2211140"/>
    <lineage>
        <taxon>Bacteria</taxon>
        <taxon>Pseudomonadati</taxon>
        <taxon>Acidobacteriota</taxon>
        <taxon>Terriglobia</taxon>
        <taxon>Terriglobales</taxon>
        <taxon>Acidobacteriaceae</taxon>
        <taxon>Acidisarcina</taxon>
    </lineage>
</organism>
<keyword evidence="4" id="KW-1185">Reference proteome</keyword>
<evidence type="ECO:0000313" key="3">
    <source>
        <dbReference type="EMBL" id="AXC11806.1"/>
    </source>
</evidence>
<feature type="transmembrane region" description="Helical" evidence="2">
    <location>
        <begin position="458"/>
        <end position="484"/>
    </location>
</feature>
<sequence length="521" mass="56135">MARIGKDWLLLLRNHRRPAFAAFVFGVFVWLSLGEIYPKHYSGSATLAVNPLYASLSQPAPDPLPVPAAENQTSYTAALIRRVAAQQDWTGIVTRFHLYPEMTRNGEISRAASELASQISLQPVPGPDLKSDAVLITYTGTDLTQVLGVTTAITDGFTKAAGNVKAKSASNSDSLYAPVILPTIEPFAEPGSTQHRQRNLPLANSPQSNSSSNSNGASIAVLSNKLQSSLARGVTLQQALDQNTATLTELQQELQAARHKNEVASQPPQPPVEIKPDPQEERLHQELTRAQQELAQLRDRYTDEYPDVVAARHKVQDLQLDISRIAAIAPRPTKASVTAQASAEAHAAAAKAAAAELEQISTQIAQAQSAQDNLQESLQQDQQETTRLQAGLAAARRSDGAARPADHNNDARPAPEHLNANATTHLSPDPGAVAGDSSSLGSSPFILVQRASITTRPAIFAIELLLPLSLVFGILVAFFAAWFAERRDPSIRDEGMLRHELPASAMYLGGIPRIRHEVIAE</sequence>
<evidence type="ECO:0000256" key="1">
    <source>
        <dbReference type="SAM" id="MobiDB-lite"/>
    </source>
</evidence>
<proteinExistence type="predicted"/>
<keyword evidence="2" id="KW-1133">Transmembrane helix</keyword>
<feature type="region of interest" description="Disordered" evidence="1">
    <location>
        <begin position="255"/>
        <end position="276"/>
    </location>
</feature>
<dbReference type="EMBL" id="CP030840">
    <property type="protein sequence ID" value="AXC11806.1"/>
    <property type="molecule type" value="Genomic_DNA"/>
</dbReference>